<evidence type="ECO:0000256" key="2">
    <source>
        <dbReference type="SAM" id="Phobius"/>
    </source>
</evidence>
<comment type="caution">
    <text evidence="3">The sequence shown here is derived from an EMBL/GenBank/DDBJ whole genome shotgun (WGS) entry which is preliminary data.</text>
</comment>
<organism evidence="3 4">
    <name type="scientific">Leptomonas seymouri</name>
    <dbReference type="NCBI Taxonomy" id="5684"/>
    <lineage>
        <taxon>Eukaryota</taxon>
        <taxon>Discoba</taxon>
        <taxon>Euglenozoa</taxon>
        <taxon>Kinetoplastea</taxon>
        <taxon>Metakinetoplastina</taxon>
        <taxon>Trypanosomatida</taxon>
        <taxon>Trypanosomatidae</taxon>
        <taxon>Leishmaniinae</taxon>
        <taxon>Leptomonas</taxon>
    </lineage>
</organism>
<dbReference type="EMBL" id="LJSK01000037">
    <property type="protein sequence ID" value="KPI88883.1"/>
    <property type="molecule type" value="Genomic_DNA"/>
</dbReference>
<evidence type="ECO:0000313" key="3">
    <source>
        <dbReference type="EMBL" id="KPI88883.1"/>
    </source>
</evidence>
<dbReference type="VEuPathDB" id="TriTrypDB:Lsey_0037_0140"/>
<name>A0A0N1PDN5_LEPSE</name>
<dbReference type="AlphaFoldDB" id="A0A0N1PDN5"/>
<keyword evidence="4" id="KW-1185">Reference proteome</keyword>
<evidence type="ECO:0000256" key="1">
    <source>
        <dbReference type="SAM" id="MobiDB-lite"/>
    </source>
</evidence>
<dbReference type="OrthoDB" id="264147at2759"/>
<reference evidence="3 4" key="1">
    <citation type="journal article" date="2015" name="PLoS Pathog.">
        <title>Leptomonas seymouri: Adaptations to the Dixenous Life Cycle Analyzed by Genome Sequencing, Transcriptome Profiling and Co-infection with Leishmania donovani.</title>
        <authorList>
            <person name="Kraeva N."/>
            <person name="Butenko A."/>
            <person name="Hlavacova J."/>
            <person name="Kostygov A."/>
            <person name="Myskova J."/>
            <person name="Grybchuk D."/>
            <person name="Lestinova T."/>
            <person name="Votypka J."/>
            <person name="Volf P."/>
            <person name="Opperdoes F."/>
            <person name="Flegontov P."/>
            <person name="Lukes J."/>
            <person name="Yurchenko V."/>
        </authorList>
    </citation>
    <scope>NUCLEOTIDE SEQUENCE [LARGE SCALE GENOMIC DNA]</scope>
    <source>
        <strain evidence="3 4">ATCC 30220</strain>
    </source>
</reference>
<proteinExistence type="predicted"/>
<accession>A0A0N1PDN5</accession>
<gene>
    <name evidence="3" type="ORF">ABL78_2000</name>
</gene>
<protein>
    <submittedName>
        <fullName evidence="3">Uncharacterized protein</fullName>
    </submittedName>
</protein>
<dbReference type="OMA" id="CTHAPEA"/>
<feature type="region of interest" description="Disordered" evidence="1">
    <location>
        <begin position="64"/>
        <end position="86"/>
    </location>
</feature>
<keyword evidence="2" id="KW-1133">Transmembrane helix</keyword>
<feature type="transmembrane region" description="Helical" evidence="2">
    <location>
        <begin position="23"/>
        <end position="43"/>
    </location>
</feature>
<sequence length="86" mass="10074">MRSNRSLYAYEDEPYWTMCAREYVIPAFVFVSLAYYLVFHVLWPMRHINRPTRRTETEVLAAEANSVSDGCTHAPEAPSMDEKKEK</sequence>
<dbReference type="Proteomes" id="UP000038009">
    <property type="component" value="Unassembled WGS sequence"/>
</dbReference>
<keyword evidence="2" id="KW-0472">Membrane</keyword>
<evidence type="ECO:0000313" key="4">
    <source>
        <dbReference type="Proteomes" id="UP000038009"/>
    </source>
</evidence>
<keyword evidence="2" id="KW-0812">Transmembrane</keyword>